<dbReference type="AlphaFoldDB" id="A0A3N4JJ86"/>
<evidence type="ECO:0000313" key="3">
    <source>
        <dbReference type="Proteomes" id="UP000276215"/>
    </source>
</evidence>
<keyword evidence="1" id="KW-0812">Transmembrane</keyword>
<reference evidence="2 3" key="1">
    <citation type="journal article" date="2018" name="Nat. Ecol. Evol.">
        <title>Pezizomycetes genomes reveal the molecular basis of ectomycorrhizal truffle lifestyle.</title>
        <authorList>
            <person name="Murat C."/>
            <person name="Payen T."/>
            <person name="Noel B."/>
            <person name="Kuo A."/>
            <person name="Morin E."/>
            <person name="Chen J."/>
            <person name="Kohler A."/>
            <person name="Krizsan K."/>
            <person name="Balestrini R."/>
            <person name="Da Silva C."/>
            <person name="Montanini B."/>
            <person name="Hainaut M."/>
            <person name="Levati E."/>
            <person name="Barry K.W."/>
            <person name="Belfiori B."/>
            <person name="Cichocki N."/>
            <person name="Clum A."/>
            <person name="Dockter R.B."/>
            <person name="Fauchery L."/>
            <person name="Guy J."/>
            <person name="Iotti M."/>
            <person name="Le Tacon F."/>
            <person name="Lindquist E.A."/>
            <person name="Lipzen A."/>
            <person name="Malagnac F."/>
            <person name="Mello A."/>
            <person name="Molinier V."/>
            <person name="Miyauchi S."/>
            <person name="Poulain J."/>
            <person name="Riccioni C."/>
            <person name="Rubini A."/>
            <person name="Sitrit Y."/>
            <person name="Splivallo R."/>
            <person name="Traeger S."/>
            <person name="Wang M."/>
            <person name="Zifcakova L."/>
            <person name="Wipf D."/>
            <person name="Zambonelli A."/>
            <person name="Paolocci F."/>
            <person name="Nowrousian M."/>
            <person name="Ottonello S."/>
            <person name="Baldrian P."/>
            <person name="Spatafora J.W."/>
            <person name="Henrissat B."/>
            <person name="Nagy L.G."/>
            <person name="Aury J.M."/>
            <person name="Wincker P."/>
            <person name="Grigoriev I.V."/>
            <person name="Bonfante P."/>
            <person name="Martin F.M."/>
        </authorList>
    </citation>
    <scope>NUCLEOTIDE SEQUENCE [LARGE SCALE GENOMIC DNA]</scope>
    <source>
        <strain evidence="2 3">120613-1</strain>
    </source>
</reference>
<sequence>MALDYSLTWDYYFSFLLLTIAGLFFRFGRHKLHEENLLSDIHTHGCIFLPSEFFHFTNPELGNFFFFPTANSVSTYSICNLFCWILMHVRDQTPDEQIYPEFQISNGATSDSNFQKSKVAYR</sequence>
<organism evidence="2 3">
    <name type="scientific">Choiromyces venosus 120613-1</name>
    <dbReference type="NCBI Taxonomy" id="1336337"/>
    <lineage>
        <taxon>Eukaryota</taxon>
        <taxon>Fungi</taxon>
        <taxon>Dikarya</taxon>
        <taxon>Ascomycota</taxon>
        <taxon>Pezizomycotina</taxon>
        <taxon>Pezizomycetes</taxon>
        <taxon>Pezizales</taxon>
        <taxon>Tuberaceae</taxon>
        <taxon>Choiromyces</taxon>
    </lineage>
</organism>
<protein>
    <submittedName>
        <fullName evidence="2">Uncharacterized protein</fullName>
    </submittedName>
</protein>
<dbReference type="EMBL" id="ML120397">
    <property type="protein sequence ID" value="RPA98306.1"/>
    <property type="molecule type" value="Genomic_DNA"/>
</dbReference>
<evidence type="ECO:0000256" key="1">
    <source>
        <dbReference type="SAM" id="Phobius"/>
    </source>
</evidence>
<evidence type="ECO:0000313" key="2">
    <source>
        <dbReference type="EMBL" id="RPA98306.1"/>
    </source>
</evidence>
<keyword evidence="1" id="KW-1133">Transmembrane helix</keyword>
<dbReference type="Proteomes" id="UP000276215">
    <property type="component" value="Unassembled WGS sequence"/>
</dbReference>
<keyword evidence="3" id="KW-1185">Reference proteome</keyword>
<accession>A0A3N4JJ86</accession>
<name>A0A3N4JJ86_9PEZI</name>
<proteinExistence type="predicted"/>
<keyword evidence="1" id="KW-0472">Membrane</keyword>
<gene>
    <name evidence="2" type="ORF">L873DRAFT_1050046</name>
</gene>
<feature type="transmembrane region" description="Helical" evidence="1">
    <location>
        <begin position="12"/>
        <end position="28"/>
    </location>
</feature>